<name>A0ACC6III1_9ACTN</name>
<gene>
    <name evidence="1" type="ORF">QE364_002018</name>
</gene>
<keyword evidence="1" id="KW-0647">Proteasome</keyword>
<comment type="caution">
    <text evidence="1">The sequence shown here is derived from an EMBL/GenBank/DDBJ whole genome shotgun (WGS) entry which is preliminary data.</text>
</comment>
<organism evidence="1 2">
    <name type="scientific">Nocardioides zeae</name>
    <dbReference type="NCBI Taxonomy" id="1457234"/>
    <lineage>
        <taxon>Bacteria</taxon>
        <taxon>Bacillati</taxon>
        <taxon>Actinomycetota</taxon>
        <taxon>Actinomycetes</taxon>
        <taxon>Propionibacteriales</taxon>
        <taxon>Nocardioidaceae</taxon>
        <taxon>Nocardioides</taxon>
    </lineage>
</organism>
<evidence type="ECO:0000313" key="2">
    <source>
        <dbReference type="Proteomes" id="UP001261666"/>
    </source>
</evidence>
<evidence type="ECO:0000313" key="1">
    <source>
        <dbReference type="EMBL" id="MDR6210307.1"/>
    </source>
</evidence>
<proteinExistence type="predicted"/>
<keyword evidence="2" id="KW-1185">Reference proteome</keyword>
<protein>
    <submittedName>
        <fullName evidence="1">Proteasome accessory factor C</fullName>
    </submittedName>
</protein>
<dbReference type="Proteomes" id="UP001261666">
    <property type="component" value="Unassembled WGS sequence"/>
</dbReference>
<accession>A0ACC6III1</accession>
<dbReference type="EMBL" id="JAVIZJ010000005">
    <property type="protein sequence ID" value="MDR6210307.1"/>
    <property type="molecule type" value="Genomic_DNA"/>
</dbReference>
<sequence length="334" mass="36120">MSTTGTGAREQVGRMLALVPYLNARGTVHVEEAARDLGLTPQQIVKDLHVLFMCGLPGGYPDDLIDVDISALVQPDGDRLIRMSNADYLDRPLRLSPTEASALVVALRVVRGSAEADARDVVDRVLHKLEAALGDEAAIDAGEDGSGVDPAADVRAQLEQAVAAERQVLLRYHVPSRDEVVERTVDPHLVTEHGNVAYLDAWCHAADAPRTFRVDRIVEARTLESAVRVRADATATGAGATQAEATFEPFVPPADSPLATLLLDAEVRWLPDYLPVVAQRERADGRSEVDLHVVDPRWLVRLVSRHAPHVSVLAPAELAAAFTARAQETLSLYA</sequence>
<reference evidence="1" key="1">
    <citation type="submission" date="2023-08" db="EMBL/GenBank/DDBJ databases">
        <title>Functional and genomic diversity of the sorghum phyllosphere microbiome.</title>
        <authorList>
            <person name="Shade A."/>
        </authorList>
    </citation>
    <scope>NUCLEOTIDE SEQUENCE</scope>
    <source>
        <strain evidence="1">SORGH_AS_0885</strain>
    </source>
</reference>